<feature type="transmembrane region" description="Helical" evidence="2">
    <location>
        <begin position="266"/>
        <end position="289"/>
    </location>
</feature>
<feature type="non-terminal residue" evidence="3">
    <location>
        <position position="1"/>
    </location>
</feature>
<organism evidence="3 4">
    <name type="scientific">Streptomyces turgidiscabies (strain Car8)</name>
    <dbReference type="NCBI Taxonomy" id="698760"/>
    <lineage>
        <taxon>Bacteria</taxon>
        <taxon>Bacillati</taxon>
        <taxon>Actinomycetota</taxon>
        <taxon>Actinomycetes</taxon>
        <taxon>Kitasatosporales</taxon>
        <taxon>Streptomycetaceae</taxon>
        <taxon>Streptomyces</taxon>
    </lineage>
</organism>
<keyword evidence="2" id="KW-1133">Transmembrane helix</keyword>
<feature type="compositionally biased region" description="Low complexity" evidence="1">
    <location>
        <begin position="25"/>
        <end position="43"/>
    </location>
</feature>
<evidence type="ECO:0000313" key="4">
    <source>
        <dbReference type="Proteomes" id="UP000010931"/>
    </source>
</evidence>
<feature type="transmembrane region" description="Helical" evidence="2">
    <location>
        <begin position="309"/>
        <end position="333"/>
    </location>
</feature>
<keyword evidence="2" id="KW-0472">Membrane</keyword>
<dbReference type="PATRIC" id="fig|698760.3.peg.8310"/>
<sequence length="361" mass="38292">APWNQGGATVSTTDRTERSRGPQTAGPARVVRPAPTAAAAPVTSPPAAVGWAYAMVIVATLAAIASNVFEIAHQVETDVAGAATTGDLALTIAFCALFGFFAEMLRAGRQWGRVLLTVFTSLGLLFTGLGLAQLGGRPLVGPLQASLAVASLIPSVVGLVLLYVPSVNRWMASVREESRTISQRLRKAVLTAHVGISVGWLGLVTGMFAMSVAGATTHNAETQAAMYRTMSLLDEIFLGMTSMFALITGIVVGAGTKWRLLHRRWVAVKFFWTMGVMVLGFSVIHQQILRANELVDAGATVRGGELDTVGWTMAGSALLALLSLVFMTAVSTYKPWGLTDRGRRHSPAKSARASRKDDRQS</sequence>
<feature type="transmembrane region" description="Helical" evidence="2">
    <location>
        <begin position="114"/>
        <end position="135"/>
    </location>
</feature>
<feature type="region of interest" description="Disordered" evidence="1">
    <location>
        <begin position="1"/>
        <end position="43"/>
    </location>
</feature>
<dbReference type="STRING" id="85558.T45_06447"/>
<keyword evidence="2" id="KW-0812">Transmembrane</keyword>
<feature type="transmembrane region" description="Helical" evidence="2">
    <location>
        <begin position="81"/>
        <end position="102"/>
    </location>
</feature>
<comment type="caution">
    <text evidence="3">The sequence shown here is derived from an EMBL/GenBank/DDBJ whole genome shotgun (WGS) entry which is preliminary data.</text>
</comment>
<feature type="transmembrane region" description="Helical" evidence="2">
    <location>
        <begin position="51"/>
        <end position="69"/>
    </location>
</feature>
<dbReference type="AlphaFoldDB" id="L7EWK1"/>
<proteinExistence type="predicted"/>
<dbReference type="EMBL" id="AEJB01000581">
    <property type="protein sequence ID" value="ELP62765.1"/>
    <property type="molecule type" value="Genomic_DNA"/>
</dbReference>
<accession>L7EWK1</accession>
<gene>
    <name evidence="3" type="ORF">STRTUCAR8_03240</name>
</gene>
<evidence type="ECO:0000313" key="3">
    <source>
        <dbReference type="EMBL" id="ELP62765.1"/>
    </source>
</evidence>
<evidence type="ECO:0000256" key="2">
    <source>
        <dbReference type="SAM" id="Phobius"/>
    </source>
</evidence>
<feature type="compositionally biased region" description="Polar residues" evidence="1">
    <location>
        <begin position="1"/>
        <end position="13"/>
    </location>
</feature>
<feature type="region of interest" description="Disordered" evidence="1">
    <location>
        <begin position="341"/>
        <end position="361"/>
    </location>
</feature>
<feature type="transmembrane region" description="Helical" evidence="2">
    <location>
        <begin position="147"/>
        <end position="167"/>
    </location>
</feature>
<name>L7EWK1_STRT8</name>
<keyword evidence="4" id="KW-1185">Reference proteome</keyword>
<dbReference type="Proteomes" id="UP000010931">
    <property type="component" value="Unassembled WGS sequence"/>
</dbReference>
<feature type="transmembrane region" description="Helical" evidence="2">
    <location>
        <begin position="188"/>
        <end position="216"/>
    </location>
</feature>
<feature type="transmembrane region" description="Helical" evidence="2">
    <location>
        <begin position="236"/>
        <end position="254"/>
    </location>
</feature>
<evidence type="ECO:0000256" key="1">
    <source>
        <dbReference type="SAM" id="MobiDB-lite"/>
    </source>
</evidence>
<protein>
    <submittedName>
        <fullName evidence="3">Putative membrane protein</fullName>
    </submittedName>
</protein>
<reference evidence="3 4" key="1">
    <citation type="journal article" date="2011" name="Plasmid">
        <title>Streptomyces turgidiscabies Car8 contains a modular pathogenicity island that shares virulence genes with other actinobacterial plant pathogens.</title>
        <authorList>
            <person name="Huguet-Tapia J.C."/>
            <person name="Badger J.H."/>
            <person name="Loria R."/>
            <person name="Pettis G.S."/>
        </authorList>
    </citation>
    <scope>NUCLEOTIDE SEQUENCE [LARGE SCALE GENOMIC DNA]</scope>
    <source>
        <strain evidence="3 4">Car8</strain>
    </source>
</reference>